<protein>
    <submittedName>
        <fullName evidence="1">Uncharacterized protein</fullName>
    </submittedName>
</protein>
<name>X1LM38_9ZZZZ</name>
<accession>X1LM38</accession>
<dbReference type="AlphaFoldDB" id="X1LM38"/>
<sequence>MVWEFVSPFYFPGHPHIGRNNAVFRAHRYGPDYPGLKGKPLDPDRVELTLREKPSEEKAVKERLRRLGY</sequence>
<evidence type="ECO:0000313" key="1">
    <source>
        <dbReference type="EMBL" id="GAI20427.1"/>
    </source>
</evidence>
<gene>
    <name evidence="1" type="ORF">S06H3_29334</name>
</gene>
<organism evidence="1">
    <name type="scientific">marine sediment metagenome</name>
    <dbReference type="NCBI Taxonomy" id="412755"/>
    <lineage>
        <taxon>unclassified sequences</taxon>
        <taxon>metagenomes</taxon>
        <taxon>ecological metagenomes</taxon>
    </lineage>
</organism>
<comment type="caution">
    <text evidence="1">The sequence shown here is derived from an EMBL/GenBank/DDBJ whole genome shotgun (WGS) entry which is preliminary data.</text>
</comment>
<dbReference type="EMBL" id="BARV01017181">
    <property type="protein sequence ID" value="GAI20427.1"/>
    <property type="molecule type" value="Genomic_DNA"/>
</dbReference>
<proteinExistence type="predicted"/>
<reference evidence="1" key="1">
    <citation type="journal article" date="2014" name="Front. Microbiol.">
        <title>High frequency of phylogenetically diverse reductive dehalogenase-homologous genes in deep subseafloor sedimentary metagenomes.</title>
        <authorList>
            <person name="Kawai M."/>
            <person name="Futagami T."/>
            <person name="Toyoda A."/>
            <person name="Takaki Y."/>
            <person name="Nishi S."/>
            <person name="Hori S."/>
            <person name="Arai W."/>
            <person name="Tsubouchi T."/>
            <person name="Morono Y."/>
            <person name="Uchiyama I."/>
            <person name="Ito T."/>
            <person name="Fujiyama A."/>
            <person name="Inagaki F."/>
            <person name="Takami H."/>
        </authorList>
    </citation>
    <scope>NUCLEOTIDE SEQUENCE</scope>
    <source>
        <strain evidence="1">Expedition CK06-06</strain>
    </source>
</reference>